<gene>
    <name evidence="3" type="ORF">EDD75_0079</name>
</gene>
<sequence length="449" mass="49114">MPRKLRLFAVFSFFLLFFTLNYLAAAFWPVKQSLALGEWLSFNNLFPPAIQKHLVLVTADNGRGGGGQPIGRGLRFTAPGTFQARVALHGLIPLKTLVFEVRPVPRVYPGGQAVGLLLHAKGVIVIGYADVIATDGSRVSPAARAGLMVGDLILSIDGRPATSDQVVKEAICRAGREGRPVVLQVNRRGRLLRFEVQPRLCRRAGCYRIGLLIRDATAGVGTLTFYHPETRLYGALGHVVMDATTAHPVELAKGSLVEAFIQGVRPGEKGKPGEKIGVINENSSLSGTIEANTEYGIFGHLNRLPEHPLFRAPIPVALAHQVHPGRAQMLTVLTGNRLESFDVEIQRVNPFYERGRKDLIVRVTDPRLLHFTGGIIQGMSGSPLIQDGRLVGAVTHVFISTPEKGYGIFAERMVRACGLLAFPEVKPTFFDELRPSLLKAVVKYYIKQE</sequence>
<evidence type="ECO:0000313" key="4">
    <source>
        <dbReference type="Proteomes" id="UP000282654"/>
    </source>
</evidence>
<dbReference type="SUPFAM" id="SSF50156">
    <property type="entry name" value="PDZ domain-like"/>
    <property type="match status" value="1"/>
</dbReference>
<organism evidence="3 4">
    <name type="scientific">Thermodesulfitimonas autotrophica</name>
    <dbReference type="NCBI Taxonomy" id="1894989"/>
    <lineage>
        <taxon>Bacteria</taxon>
        <taxon>Bacillati</taxon>
        <taxon>Bacillota</taxon>
        <taxon>Clostridia</taxon>
        <taxon>Thermoanaerobacterales</taxon>
        <taxon>Thermoanaerobacteraceae</taxon>
        <taxon>Thermodesulfitimonas</taxon>
    </lineage>
</organism>
<dbReference type="InterPro" id="IPR008763">
    <property type="entry name" value="Peptidase_S55"/>
</dbReference>
<evidence type="ECO:0000259" key="1">
    <source>
        <dbReference type="PROSITE" id="PS50106"/>
    </source>
</evidence>
<keyword evidence="4" id="KW-1185">Reference proteome</keyword>
<dbReference type="Proteomes" id="UP000282654">
    <property type="component" value="Unassembled WGS sequence"/>
</dbReference>
<dbReference type="SMART" id="SM00228">
    <property type="entry name" value="PDZ"/>
    <property type="match status" value="1"/>
</dbReference>
<dbReference type="InterPro" id="IPR001478">
    <property type="entry name" value="PDZ"/>
</dbReference>
<dbReference type="PROSITE" id="PS51494">
    <property type="entry name" value="SPOIVB"/>
    <property type="match status" value="1"/>
</dbReference>
<dbReference type="InterPro" id="IPR009003">
    <property type="entry name" value="Peptidase_S1_PA"/>
</dbReference>
<dbReference type="InterPro" id="IPR036034">
    <property type="entry name" value="PDZ_sf"/>
</dbReference>
<accession>A0A3N5AWD0</accession>
<dbReference type="OrthoDB" id="9765242at2"/>
<feature type="domain" description="PDZ" evidence="1">
    <location>
        <begin position="122"/>
        <end position="189"/>
    </location>
</feature>
<comment type="caution">
    <text evidence="3">The sequence shown here is derived from an EMBL/GenBank/DDBJ whole genome shotgun (WGS) entry which is preliminary data.</text>
</comment>
<evidence type="ECO:0000259" key="2">
    <source>
        <dbReference type="PROSITE" id="PS51494"/>
    </source>
</evidence>
<dbReference type="SUPFAM" id="SSF50494">
    <property type="entry name" value="Trypsin-like serine proteases"/>
    <property type="match status" value="1"/>
</dbReference>
<reference evidence="3 4" key="1">
    <citation type="submission" date="2018-11" db="EMBL/GenBank/DDBJ databases">
        <title>Genomic Encyclopedia of Type Strains, Phase IV (KMG-IV): sequencing the most valuable type-strain genomes for metagenomic binning, comparative biology and taxonomic classification.</title>
        <authorList>
            <person name="Goeker M."/>
        </authorList>
    </citation>
    <scope>NUCLEOTIDE SEQUENCE [LARGE SCALE GENOMIC DNA]</scope>
    <source>
        <strain evidence="3 4">DSM 102936</strain>
    </source>
</reference>
<feature type="domain" description="Peptidase S55" evidence="2">
    <location>
        <begin position="190"/>
        <end position="429"/>
    </location>
</feature>
<dbReference type="NCBIfam" id="TIGR02860">
    <property type="entry name" value="spore_IV_B"/>
    <property type="match status" value="1"/>
</dbReference>
<dbReference type="AlphaFoldDB" id="A0A3N5AWD0"/>
<dbReference type="Pfam" id="PF13180">
    <property type="entry name" value="PDZ_2"/>
    <property type="match status" value="1"/>
</dbReference>
<dbReference type="PROSITE" id="PS50106">
    <property type="entry name" value="PDZ"/>
    <property type="match status" value="1"/>
</dbReference>
<dbReference type="RefSeq" id="WP_123926420.1">
    <property type="nucleotide sequence ID" value="NZ_RKRE01000001.1"/>
</dbReference>
<dbReference type="Pfam" id="PF05580">
    <property type="entry name" value="Peptidase_S55"/>
    <property type="match status" value="1"/>
</dbReference>
<protein>
    <submittedName>
        <fullName evidence="3">Stage IV sporulation protein B</fullName>
    </submittedName>
</protein>
<evidence type="ECO:0000313" key="3">
    <source>
        <dbReference type="EMBL" id="RPF49274.1"/>
    </source>
</evidence>
<name>A0A3N5AWD0_9THEO</name>
<dbReference type="InterPro" id="IPR014219">
    <property type="entry name" value="SpoIVB"/>
</dbReference>
<dbReference type="EMBL" id="RKRE01000001">
    <property type="protein sequence ID" value="RPF49274.1"/>
    <property type="molecule type" value="Genomic_DNA"/>
</dbReference>
<dbReference type="Gene3D" id="2.30.42.10">
    <property type="match status" value="1"/>
</dbReference>
<proteinExistence type="predicted"/>